<feature type="domain" description="Glycosyltransferase 2-like" evidence="4">
    <location>
        <begin position="17"/>
        <end position="109"/>
    </location>
</feature>
<dbReference type="Proteomes" id="UP000711178">
    <property type="component" value="Unassembled WGS sequence"/>
</dbReference>
<dbReference type="EMBL" id="JAHDTB010000001">
    <property type="protein sequence ID" value="MBW8286235.1"/>
    <property type="molecule type" value="Genomic_DNA"/>
</dbReference>
<evidence type="ECO:0000259" key="4">
    <source>
        <dbReference type="Pfam" id="PF00535"/>
    </source>
</evidence>
<evidence type="ECO:0000313" key="5">
    <source>
        <dbReference type="EMBL" id="MBW8286235.1"/>
    </source>
</evidence>
<dbReference type="Gene3D" id="1.25.40.10">
    <property type="entry name" value="Tetratricopeptide repeat domain"/>
    <property type="match status" value="1"/>
</dbReference>
<dbReference type="Gene3D" id="3.90.550.10">
    <property type="entry name" value="Spore Coat Polysaccharide Biosynthesis Protein SpsA, Chain A"/>
    <property type="match status" value="1"/>
</dbReference>
<dbReference type="GeneID" id="89683529"/>
<dbReference type="SUPFAM" id="SSF53448">
    <property type="entry name" value="Nucleotide-diphospho-sugar transferases"/>
    <property type="match status" value="1"/>
</dbReference>
<sequence length="333" mass="37417">MPERPPAKPARRLARLSVCMIVRDEQAVLARCLDSLQGIHDELCVVDTGSRDDTVAIAERYGARVQRYAGCNGPDGRIADFAAARNQALAMASGDWVLQIDADEVLRQGHAQIKRHVRSAHPGMIGVGLSSNGAHWVSARLFRRTPDAHYRSRIHEYLVQGGGLLPDKRIRIENLENKQGKESASERNIRLCLLALAERPDEARTLHYLANEYRESQRFDEAIACYRQALALGNFPIGRFHSAYYLAVCHLLKEEWDQAMDYALLAIRADPRYAEGPCLVADIYSSTGQREYAAHWYRMALVCKRPPADAVLGVQHWAYGDYPRQRLARLAAA</sequence>
<dbReference type="PANTHER" id="PTHR43630">
    <property type="entry name" value="POLY-BETA-1,6-N-ACETYL-D-GLUCOSAMINE SYNTHASE"/>
    <property type="match status" value="1"/>
</dbReference>
<reference evidence="5 6" key="1">
    <citation type="submission" date="2021-05" db="EMBL/GenBank/DDBJ databases">
        <title>Draft Whole Genome Sequencing Of Biosensor Chromobacterium violaceum Strain CV026 Reveals A Regulatory RNA In Chromobacterium violaceum Phenotype Regulatory Network.</title>
        <authorList>
            <person name="Hong K.W."/>
            <person name="Chan K.G."/>
            <person name="Chang C.-Y."/>
        </authorList>
    </citation>
    <scope>NUCLEOTIDE SEQUENCE [LARGE SCALE GENOMIC DNA]</scope>
    <source>
        <strain evidence="5 6">ATCC 31532</strain>
    </source>
</reference>
<evidence type="ECO:0000256" key="2">
    <source>
        <dbReference type="ARBA" id="ARBA00022803"/>
    </source>
</evidence>
<comment type="similarity">
    <text evidence="3">Belongs to the glycosyltransferase 2 family. WaaE/KdtX subfamily.</text>
</comment>
<keyword evidence="5" id="KW-0808">Transferase</keyword>
<dbReference type="Pfam" id="PF00535">
    <property type="entry name" value="Glycos_transf_2"/>
    <property type="match status" value="1"/>
</dbReference>
<organism evidence="5 6">
    <name type="scientific">Chromobacterium subtsugae</name>
    <dbReference type="NCBI Taxonomy" id="251747"/>
    <lineage>
        <taxon>Bacteria</taxon>
        <taxon>Pseudomonadati</taxon>
        <taxon>Pseudomonadota</taxon>
        <taxon>Betaproteobacteria</taxon>
        <taxon>Neisseriales</taxon>
        <taxon>Chromobacteriaceae</taxon>
        <taxon>Chromobacterium</taxon>
    </lineage>
</organism>
<name>A0ABS7F821_9NEIS</name>
<proteinExistence type="inferred from homology"/>
<dbReference type="PANTHER" id="PTHR43630:SF2">
    <property type="entry name" value="GLYCOSYLTRANSFERASE"/>
    <property type="match status" value="1"/>
</dbReference>
<dbReference type="InterPro" id="IPR011990">
    <property type="entry name" value="TPR-like_helical_dom_sf"/>
</dbReference>
<gene>
    <name evidence="5" type="ORF">KIF53_01115</name>
</gene>
<dbReference type="Pfam" id="PF07719">
    <property type="entry name" value="TPR_2"/>
    <property type="match status" value="1"/>
</dbReference>
<dbReference type="EC" id="2.4.-.-" evidence="5"/>
<evidence type="ECO:0000256" key="1">
    <source>
        <dbReference type="ARBA" id="ARBA00022737"/>
    </source>
</evidence>
<evidence type="ECO:0000313" key="6">
    <source>
        <dbReference type="Proteomes" id="UP000711178"/>
    </source>
</evidence>
<dbReference type="InterPro" id="IPR019734">
    <property type="entry name" value="TPR_rpt"/>
</dbReference>
<dbReference type="SMART" id="SM00028">
    <property type="entry name" value="TPR"/>
    <property type="match status" value="2"/>
</dbReference>
<dbReference type="SUPFAM" id="SSF48452">
    <property type="entry name" value="TPR-like"/>
    <property type="match status" value="1"/>
</dbReference>
<keyword evidence="5" id="KW-0328">Glycosyltransferase</keyword>
<protein>
    <submittedName>
        <fullName evidence="5">Glycosyltransferase</fullName>
        <ecNumber evidence="5">2.4.-.-</ecNumber>
    </submittedName>
</protein>
<keyword evidence="1" id="KW-0677">Repeat</keyword>
<dbReference type="InterPro" id="IPR013105">
    <property type="entry name" value="TPR_2"/>
</dbReference>
<dbReference type="RefSeq" id="WP_043572698.1">
    <property type="nucleotide sequence ID" value="NZ_CP142381.1"/>
</dbReference>
<accession>A0ABS7F821</accession>
<dbReference type="GO" id="GO:0016757">
    <property type="term" value="F:glycosyltransferase activity"/>
    <property type="evidence" value="ECO:0007669"/>
    <property type="project" value="UniProtKB-KW"/>
</dbReference>
<dbReference type="InterPro" id="IPR029044">
    <property type="entry name" value="Nucleotide-diphossugar_trans"/>
</dbReference>
<evidence type="ECO:0000256" key="3">
    <source>
        <dbReference type="ARBA" id="ARBA00038494"/>
    </source>
</evidence>
<keyword evidence="2" id="KW-0802">TPR repeat</keyword>
<comment type="caution">
    <text evidence="5">The sequence shown here is derived from an EMBL/GenBank/DDBJ whole genome shotgun (WGS) entry which is preliminary data.</text>
</comment>
<dbReference type="InterPro" id="IPR001173">
    <property type="entry name" value="Glyco_trans_2-like"/>
</dbReference>
<keyword evidence="6" id="KW-1185">Reference proteome</keyword>